<sequence length="64" mass="7109">MSYENLDPAILAALPEGSHVVSVVPHGATRWSVGLRVDVEVGDDEETFFLKIIERKEWTPMAKA</sequence>
<evidence type="ECO:0000313" key="1">
    <source>
        <dbReference type="EMBL" id="CAJ2500669.1"/>
    </source>
</evidence>
<evidence type="ECO:0000313" key="2">
    <source>
        <dbReference type="Proteomes" id="UP001295740"/>
    </source>
</evidence>
<comment type="caution">
    <text evidence="1">The sequence shown here is derived from an EMBL/GenBank/DDBJ whole genome shotgun (WGS) entry which is preliminary data.</text>
</comment>
<gene>
    <name evidence="1" type="ORF">KHLLAP_LOCUS1137</name>
</gene>
<proteinExistence type="predicted"/>
<keyword evidence="2" id="KW-1185">Reference proteome</keyword>
<organism evidence="1 2">
    <name type="scientific">Anthostomella pinea</name>
    <dbReference type="NCBI Taxonomy" id="933095"/>
    <lineage>
        <taxon>Eukaryota</taxon>
        <taxon>Fungi</taxon>
        <taxon>Dikarya</taxon>
        <taxon>Ascomycota</taxon>
        <taxon>Pezizomycotina</taxon>
        <taxon>Sordariomycetes</taxon>
        <taxon>Xylariomycetidae</taxon>
        <taxon>Xylariales</taxon>
        <taxon>Xylariaceae</taxon>
        <taxon>Anthostomella</taxon>
    </lineage>
</organism>
<dbReference type="Proteomes" id="UP001295740">
    <property type="component" value="Unassembled WGS sequence"/>
</dbReference>
<dbReference type="AlphaFoldDB" id="A0AAI8YB15"/>
<reference evidence="1" key="1">
    <citation type="submission" date="2023-10" db="EMBL/GenBank/DDBJ databases">
        <authorList>
            <person name="Hackl T."/>
        </authorList>
    </citation>
    <scope>NUCLEOTIDE SEQUENCE</scope>
</reference>
<name>A0AAI8YB15_9PEZI</name>
<dbReference type="EMBL" id="CAUWAG010000003">
    <property type="protein sequence ID" value="CAJ2500669.1"/>
    <property type="molecule type" value="Genomic_DNA"/>
</dbReference>
<protein>
    <submittedName>
        <fullName evidence="1">Uu.00g035220.m01.CDS01</fullName>
    </submittedName>
</protein>
<accession>A0AAI8YB15</accession>